<keyword evidence="3" id="KW-1185">Reference proteome</keyword>
<keyword evidence="1" id="KW-1133">Transmembrane helix</keyword>
<accession>A0ABS7RWT2</accession>
<sequence>MFVSWWLIVPVLAGVAILFLMVSRLTNEVDKLETALEESRGQLKSAGQHAEECKLANLRMTENLIQVKGYTQNLAGSSASEQERLLYEMNCALNLATNHIVHHPDFIEPSFKAGAPRAQKPGETLPLMFR</sequence>
<protein>
    <recommendedName>
        <fullName evidence="4">DUF2570 domain-containing protein</fullName>
    </recommendedName>
</protein>
<gene>
    <name evidence="2" type="ORF">ITX56_13010</name>
</gene>
<reference evidence="2 3" key="1">
    <citation type="submission" date="2020-11" db="EMBL/GenBank/DDBJ databases">
        <title>Draft Genome of Enterobacter sp. strain EMC7.</title>
        <authorList>
            <person name="Barman P."/>
            <person name="Sinha S."/>
            <person name="Sen S."/>
            <person name="Chakraborty R."/>
        </authorList>
    </citation>
    <scope>NUCLEOTIDE SEQUENCE [LARGE SCALE GENOMIC DNA]</scope>
    <source>
        <strain evidence="2 3">EMC7</strain>
    </source>
</reference>
<comment type="caution">
    <text evidence="2">The sequence shown here is derived from an EMBL/GenBank/DDBJ whole genome shotgun (WGS) entry which is preliminary data.</text>
</comment>
<evidence type="ECO:0000313" key="2">
    <source>
        <dbReference type="EMBL" id="MBZ0058712.1"/>
    </source>
</evidence>
<keyword evidence="1" id="KW-0812">Transmembrane</keyword>
<name>A0ABS7RWT2_9ENTR</name>
<dbReference type="RefSeq" id="WP_039030041.1">
    <property type="nucleotide sequence ID" value="NZ_JADMNK010000006.1"/>
</dbReference>
<organism evidence="2 3">
    <name type="scientific">Leclercia barmai</name>
    <dbReference type="NCBI Taxonomy" id="2785629"/>
    <lineage>
        <taxon>Bacteria</taxon>
        <taxon>Pseudomonadati</taxon>
        <taxon>Pseudomonadota</taxon>
        <taxon>Gammaproteobacteria</taxon>
        <taxon>Enterobacterales</taxon>
        <taxon>Enterobacteriaceae</taxon>
        <taxon>Leclercia</taxon>
    </lineage>
</organism>
<dbReference type="Proteomes" id="UP000706580">
    <property type="component" value="Unassembled WGS sequence"/>
</dbReference>
<keyword evidence="1" id="KW-0472">Membrane</keyword>
<evidence type="ECO:0000256" key="1">
    <source>
        <dbReference type="SAM" id="Phobius"/>
    </source>
</evidence>
<proteinExistence type="predicted"/>
<evidence type="ECO:0000313" key="3">
    <source>
        <dbReference type="Proteomes" id="UP000706580"/>
    </source>
</evidence>
<dbReference type="EMBL" id="JADMNK010000006">
    <property type="protein sequence ID" value="MBZ0058712.1"/>
    <property type="molecule type" value="Genomic_DNA"/>
</dbReference>
<evidence type="ECO:0008006" key="4">
    <source>
        <dbReference type="Google" id="ProtNLM"/>
    </source>
</evidence>
<feature type="transmembrane region" description="Helical" evidence="1">
    <location>
        <begin position="6"/>
        <end position="22"/>
    </location>
</feature>